<dbReference type="AlphaFoldDB" id="A0A1J1HZ11"/>
<dbReference type="EMBL" id="CVRI01000031">
    <property type="protein sequence ID" value="CRK92564.1"/>
    <property type="molecule type" value="Genomic_DNA"/>
</dbReference>
<keyword evidence="2" id="KW-1185">Reference proteome</keyword>
<reference evidence="1 2" key="1">
    <citation type="submission" date="2015-04" db="EMBL/GenBank/DDBJ databases">
        <authorList>
            <person name="Syromyatnikov M.Y."/>
            <person name="Popov V.N."/>
        </authorList>
    </citation>
    <scope>NUCLEOTIDE SEQUENCE [LARGE SCALE GENOMIC DNA]</scope>
</reference>
<dbReference type="Proteomes" id="UP000183832">
    <property type="component" value="Unassembled WGS sequence"/>
</dbReference>
<evidence type="ECO:0000313" key="1">
    <source>
        <dbReference type="EMBL" id="CRK92564.1"/>
    </source>
</evidence>
<organism evidence="1 2">
    <name type="scientific">Clunio marinus</name>
    <dbReference type="NCBI Taxonomy" id="568069"/>
    <lineage>
        <taxon>Eukaryota</taxon>
        <taxon>Metazoa</taxon>
        <taxon>Ecdysozoa</taxon>
        <taxon>Arthropoda</taxon>
        <taxon>Hexapoda</taxon>
        <taxon>Insecta</taxon>
        <taxon>Pterygota</taxon>
        <taxon>Neoptera</taxon>
        <taxon>Endopterygota</taxon>
        <taxon>Diptera</taxon>
        <taxon>Nematocera</taxon>
        <taxon>Chironomoidea</taxon>
        <taxon>Chironomidae</taxon>
        <taxon>Clunio</taxon>
    </lineage>
</organism>
<accession>A0A1J1HZ11</accession>
<sequence length="267" mass="30775">MKLRNRRKQTSSKINSVVCESKKRRKTTAKANRWTGNEVLFSFSVLMEQLQAFHREMKSLCDTSTPPGTLFRLFSLPLPVVRRKANLDVIKIDWFHTLTSLSYGQQISRKAKTNVRKFVGKPYEMLEQLQSIVIPTIKAHQTRQNSNNFFLIYFANMQSLYINITKEINEICAKDTLLVCMCATPAISIVFVNSDVSNLPGRYHITFTTGNVRNVENEKSEEAKRMRKQISNETSARLTNHMLNSNTGAFTIMMLLLRRQNAFAHFL</sequence>
<gene>
    <name evidence="1" type="ORF">CLUMA_CG006119</name>
</gene>
<evidence type="ECO:0000313" key="2">
    <source>
        <dbReference type="Proteomes" id="UP000183832"/>
    </source>
</evidence>
<protein>
    <submittedName>
        <fullName evidence="1">CLUMA_CG006119, isoform A</fullName>
    </submittedName>
</protein>
<name>A0A1J1HZ11_9DIPT</name>
<proteinExistence type="predicted"/>